<dbReference type="Pfam" id="PF06090">
    <property type="entry name" value="Ins_P5_2-kin"/>
    <property type="match status" value="2"/>
</dbReference>
<evidence type="ECO:0000256" key="7">
    <source>
        <dbReference type="ARBA" id="ARBA00022777"/>
    </source>
</evidence>
<dbReference type="InterPro" id="IPR009286">
    <property type="entry name" value="Ins_P5_2-kin"/>
</dbReference>
<evidence type="ECO:0000256" key="5">
    <source>
        <dbReference type="ARBA" id="ARBA00022679"/>
    </source>
</evidence>
<comment type="catalytic activity">
    <reaction evidence="9">
        <text>1D-myo-inositol 1,3,4,5,6-pentakisphosphate + ATP = 1D-myo-inositol hexakisphosphate + ADP + H(+)</text>
        <dbReference type="Rhea" id="RHEA:20313"/>
        <dbReference type="ChEBI" id="CHEBI:15378"/>
        <dbReference type="ChEBI" id="CHEBI:30616"/>
        <dbReference type="ChEBI" id="CHEBI:57733"/>
        <dbReference type="ChEBI" id="CHEBI:58130"/>
        <dbReference type="ChEBI" id="CHEBI:456216"/>
        <dbReference type="EC" id="2.7.1.158"/>
    </reaction>
</comment>
<evidence type="ECO:0000256" key="1">
    <source>
        <dbReference type="ARBA" id="ARBA00003979"/>
    </source>
</evidence>
<name>A0A8J2WVL7_ZYGB2</name>
<dbReference type="EMBL" id="HG316454">
    <property type="protein sequence ID" value="CDF87946.1"/>
    <property type="molecule type" value="Genomic_DNA"/>
</dbReference>
<evidence type="ECO:0000256" key="8">
    <source>
        <dbReference type="ARBA" id="ARBA00022840"/>
    </source>
</evidence>
<dbReference type="PANTHER" id="PTHR14456:SF2">
    <property type="entry name" value="INOSITOL-PENTAKISPHOSPHATE 2-KINASE"/>
    <property type="match status" value="1"/>
</dbReference>
<gene>
    <name evidence="10" type="ORF">BN860_18052g</name>
</gene>
<keyword evidence="5 9" id="KW-0808">Transferase</keyword>
<reference evidence="11" key="1">
    <citation type="journal article" date="2013" name="Genome Announc.">
        <title>Genome sequence of the food spoilage yeast Zygosaccharomyces bailii CLIB 213(T).</title>
        <authorList>
            <person name="Galeote V."/>
            <person name="Bigey F."/>
            <person name="Devillers H."/>
            <person name="Neuveglise C."/>
            <person name="Dequin S."/>
        </authorList>
    </citation>
    <scope>NUCLEOTIDE SEQUENCE [LARGE SCALE GENOMIC DNA]</scope>
    <source>
        <strain evidence="11">CLIB 213 / ATCC 58445 / CBS 680 / CCRC 21525 / NBRC 1098 / NCYC 1416 / NRRL Y-2227</strain>
    </source>
</reference>
<dbReference type="GO" id="GO:0035299">
    <property type="term" value="F:inositol-1,3,4,5,6-pentakisphosphate 2-kinase activity"/>
    <property type="evidence" value="ECO:0007669"/>
    <property type="project" value="UniProtKB-EC"/>
</dbReference>
<evidence type="ECO:0000256" key="4">
    <source>
        <dbReference type="ARBA" id="ARBA00014846"/>
    </source>
</evidence>
<comment type="similarity">
    <text evidence="2">Belongs to the IPK1 type 1 family.</text>
</comment>
<sequence>MRIVDRGRANLLIDYGNPDWLYRCCIRFPSSLRLCNQYTMDNVRFINEKIRPILLDMLCSMELQTVPLNKLQVLNKHITELDDDIVQLIKIKTLKNESLDHLIYRDHFTSFYCSGDDILMEFKPKWLYSKLGYCRNCTYNSLKNRDISYCYATLLNEPRHFFSIAKQASLPREFVEDIICYFSSSDNILKVLHDAQKKSDVQPWTQIGSVSDVDDQCLLCMTLRDVTCFIRWHPHSSLSVSVVDVDLKPREKWEYWIETHQTLNSYVTTHHSKKH</sequence>
<dbReference type="GO" id="GO:0005524">
    <property type="term" value="F:ATP binding"/>
    <property type="evidence" value="ECO:0007669"/>
    <property type="project" value="UniProtKB-KW"/>
</dbReference>
<evidence type="ECO:0000313" key="11">
    <source>
        <dbReference type="Proteomes" id="UP000019375"/>
    </source>
</evidence>
<dbReference type="GO" id="GO:0005634">
    <property type="term" value="C:nucleus"/>
    <property type="evidence" value="ECO:0007669"/>
    <property type="project" value="TreeGrafter"/>
</dbReference>
<keyword evidence="11" id="KW-1185">Reference proteome</keyword>
<evidence type="ECO:0000256" key="3">
    <source>
        <dbReference type="ARBA" id="ARBA00012023"/>
    </source>
</evidence>
<evidence type="ECO:0000256" key="9">
    <source>
        <dbReference type="RuleBase" id="RU364126"/>
    </source>
</evidence>
<keyword evidence="8 9" id="KW-0067">ATP-binding</keyword>
<keyword evidence="7 9" id="KW-0418">Kinase</keyword>
<comment type="function">
    <text evidence="1">Has kinase activity and phosphorylates inositol-1,3,4,5,6-pentakisphosphate (Ins(1,3,4,5,6)P5) to produce 1,2,3,4,5,6-hexakisphosphate (InsP6), also known as phytate.</text>
</comment>
<dbReference type="Proteomes" id="UP000019375">
    <property type="component" value="Unassembled WGS sequence"/>
</dbReference>
<dbReference type="OrthoDB" id="272370at2759"/>
<dbReference type="GO" id="GO:0032958">
    <property type="term" value="P:inositol phosphate biosynthetic process"/>
    <property type="evidence" value="ECO:0007669"/>
    <property type="project" value="TreeGrafter"/>
</dbReference>
<evidence type="ECO:0000256" key="2">
    <source>
        <dbReference type="ARBA" id="ARBA00008305"/>
    </source>
</evidence>
<dbReference type="AlphaFoldDB" id="A0A8J2WVL7"/>
<evidence type="ECO:0000256" key="6">
    <source>
        <dbReference type="ARBA" id="ARBA00022741"/>
    </source>
</evidence>
<dbReference type="EC" id="2.7.1.158" evidence="3 9"/>
<protein>
    <recommendedName>
        <fullName evidence="4 9">Inositol-pentakisphosphate 2-kinase</fullName>
        <ecNumber evidence="3 9">2.7.1.158</ecNumber>
    </recommendedName>
</protein>
<accession>A0A8J2WVL7</accession>
<dbReference type="PANTHER" id="PTHR14456">
    <property type="entry name" value="INOSITOL POLYPHOSPHATE KINASE 1"/>
    <property type="match status" value="1"/>
</dbReference>
<comment type="domain">
    <text evidence="9">The EXKPK motif is conserved in inositol-pentakisphosphate 2-kinases of both family 1 and 2.</text>
</comment>
<keyword evidence="6 9" id="KW-0547">Nucleotide-binding</keyword>
<organism evidence="10 11">
    <name type="scientific">Zygosaccharomyces bailii (strain CLIB 213 / ATCC 58445 / CBS 680 / BCRC 21525 / NBRC 1098 / NCYC 1416 / NRRL Y-2227)</name>
    <dbReference type="NCBI Taxonomy" id="1333698"/>
    <lineage>
        <taxon>Eukaryota</taxon>
        <taxon>Fungi</taxon>
        <taxon>Dikarya</taxon>
        <taxon>Ascomycota</taxon>
        <taxon>Saccharomycotina</taxon>
        <taxon>Saccharomycetes</taxon>
        <taxon>Saccharomycetales</taxon>
        <taxon>Saccharomycetaceae</taxon>
        <taxon>Zygosaccharomyces</taxon>
    </lineage>
</organism>
<proteinExistence type="inferred from homology"/>
<comment type="function">
    <text evidence="9">Phosphorylates Ins(1,3,4,5,6)P5 at position 2 to form Ins(1,2,3,4,5,6)P6 (InsP6 or phytate).</text>
</comment>
<evidence type="ECO:0000313" key="10">
    <source>
        <dbReference type="EMBL" id="CDF87946.1"/>
    </source>
</evidence>